<keyword evidence="12" id="KW-1185">Reference proteome</keyword>
<feature type="binding site" evidence="10">
    <location>
        <position position="77"/>
    </location>
    <ligand>
        <name>Na(+)</name>
        <dbReference type="ChEBI" id="CHEBI:29101"/>
        <note>structural</note>
    </ligand>
</feature>
<evidence type="ECO:0000256" key="8">
    <source>
        <dbReference type="ARBA" id="ARBA00035585"/>
    </source>
</evidence>
<dbReference type="InterPro" id="IPR003691">
    <property type="entry name" value="FluC"/>
</dbReference>
<keyword evidence="10" id="KW-0479">Metal-binding</keyword>
<keyword evidence="5 10" id="KW-0472">Membrane</keyword>
<protein>
    <recommendedName>
        <fullName evidence="10">Fluoride-specific ion channel FluC</fullName>
    </recommendedName>
</protein>
<dbReference type="Pfam" id="PF02537">
    <property type="entry name" value="CRCB"/>
    <property type="match status" value="1"/>
</dbReference>
<feature type="transmembrane region" description="Helical" evidence="10">
    <location>
        <begin position="94"/>
        <end position="119"/>
    </location>
</feature>
<accession>A0ABT6R503</accession>
<comment type="similarity">
    <text evidence="7 10">Belongs to the fluoride channel Fluc/FEX (TC 1.A.43) family.</text>
</comment>
<feature type="transmembrane region" description="Helical" evidence="10">
    <location>
        <begin position="63"/>
        <end position="82"/>
    </location>
</feature>
<comment type="activity regulation">
    <text evidence="10">Na(+) is not transported, but it plays an essential structural role and its presence is essential for fluoride channel function.</text>
</comment>
<dbReference type="PANTHER" id="PTHR28259:SF1">
    <property type="entry name" value="FLUORIDE EXPORT PROTEIN 1-RELATED"/>
    <property type="match status" value="1"/>
</dbReference>
<evidence type="ECO:0000256" key="3">
    <source>
        <dbReference type="ARBA" id="ARBA00022692"/>
    </source>
</evidence>
<keyword evidence="3 10" id="KW-0812">Transmembrane</keyword>
<keyword evidence="4 10" id="KW-1133">Transmembrane helix</keyword>
<gene>
    <name evidence="10 11" type="primary">crcB</name>
    <name evidence="10" type="synonym">fluC</name>
    <name evidence="11" type="ORF">QK289_13545</name>
</gene>
<feature type="binding site" evidence="10">
    <location>
        <position position="74"/>
    </location>
    <ligand>
        <name>Na(+)</name>
        <dbReference type="ChEBI" id="CHEBI:29101"/>
        <note>structural</note>
    </ligand>
</feature>
<dbReference type="Proteomes" id="UP001243286">
    <property type="component" value="Unassembled WGS sequence"/>
</dbReference>
<dbReference type="PANTHER" id="PTHR28259">
    <property type="entry name" value="FLUORIDE EXPORT PROTEIN 1-RELATED"/>
    <property type="match status" value="1"/>
</dbReference>
<name>A0ABT6R503_9BACL</name>
<comment type="function">
    <text evidence="9 10">Fluoride-specific ion channel. Important for reducing fluoride concentration in the cell, thus reducing its toxicity.</text>
</comment>
<comment type="subcellular location">
    <subcellularLocation>
        <location evidence="1 10">Cell membrane</location>
        <topology evidence="1 10">Multi-pass membrane protein</topology>
    </subcellularLocation>
</comment>
<keyword evidence="6 10" id="KW-0407">Ion channel</keyword>
<evidence type="ECO:0000256" key="10">
    <source>
        <dbReference type="HAMAP-Rule" id="MF_00454"/>
    </source>
</evidence>
<dbReference type="HAMAP" id="MF_00454">
    <property type="entry name" value="FluC"/>
    <property type="match status" value="1"/>
</dbReference>
<dbReference type="EMBL" id="JASBQV010000027">
    <property type="protein sequence ID" value="MDI3236034.1"/>
    <property type="molecule type" value="Genomic_DNA"/>
</dbReference>
<evidence type="ECO:0000256" key="6">
    <source>
        <dbReference type="ARBA" id="ARBA00023303"/>
    </source>
</evidence>
<keyword evidence="10" id="KW-0915">Sodium</keyword>
<evidence type="ECO:0000256" key="1">
    <source>
        <dbReference type="ARBA" id="ARBA00004651"/>
    </source>
</evidence>
<evidence type="ECO:0000256" key="5">
    <source>
        <dbReference type="ARBA" id="ARBA00023136"/>
    </source>
</evidence>
<dbReference type="NCBIfam" id="TIGR00494">
    <property type="entry name" value="crcB"/>
    <property type="match status" value="1"/>
</dbReference>
<evidence type="ECO:0000256" key="2">
    <source>
        <dbReference type="ARBA" id="ARBA00022475"/>
    </source>
</evidence>
<keyword evidence="10" id="KW-0406">Ion transport</keyword>
<comment type="catalytic activity">
    <reaction evidence="8">
        <text>fluoride(in) = fluoride(out)</text>
        <dbReference type="Rhea" id="RHEA:76159"/>
        <dbReference type="ChEBI" id="CHEBI:17051"/>
    </reaction>
    <physiologicalReaction direction="left-to-right" evidence="8">
        <dbReference type="Rhea" id="RHEA:76160"/>
    </physiologicalReaction>
</comment>
<organism evidence="11 12">
    <name type="scientific">Exiguobacterium antarcticum</name>
    <dbReference type="NCBI Taxonomy" id="132920"/>
    <lineage>
        <taxon>Bacteria</taxon>
        <taxon>Bacillati</taxon>
        <taxon>Bacillota</taxon>
        <taxon>Bacilli</taxon>
        <taxon>Bacillales</taxon>
        <taxon>Bacillales Family XII. Incertae Sedis</taxon>
        <taxon>Exiguobacterium</taxon>
    </lineage>
</organism>
<reference evidence="11 12" key="1">
    <citation type="submission" date="2023-04" db="EMBL/GenBank/DDBJ databases">
        <title>Antarctic isolates genomes.</title>
        <authorList>
            <person name="Dimov S.G."/>
        </authorList>
    </citation>
    <scope>NUCLEOTIDE SEQUENCE [LARGE SCALE GENOMIC DNA]</scope>
    <source>
        <strain evidence="11 12">AL19</strain>
    </source>
</reference>
<comment type="caution">
    <text evidence="11">The sequence shown here is derived from an EMBL/GenBank/DDBJ whole genome shotgun (WGS) entry which is preliminary data.</text>
</comment>
<sequence length="133" mass="14497">MLYVLVGIAGILGASARYGLSLLIGHFTVGSFPWATLSINLIGCFVLGYATHFLFKTTLIHQYAMTALGTGFVGSFTTFSTFSVESVELLRAGFYGYAFVYIVISLFGGLLMSYLGYALGTRRLRLFQKEDAS</sequence>
<feature type="transmembrane region" description="Helical" evidence="10">
    <location>
        <begin position="32"/>
        <end position="51"/>
    </location>
</feature>
<evidence type="ECO:0000313" key="12">
    <source>
        <dbReference type="Proteomes" id="UP001243286"/>
    </source>
</evidence>
<proteinExistence type="inferred from homology"/>
<evidence type="ECO:0000256" key="7">
    <source>
        <dbReference type="ARBA" id="ARBA00035120"/>
    </source>
</evidence>
<evidence type="ECO:0000313" key="11">
    <source>
        <dbReference type="EMBL" id="MDI3236034.1"/>
    </source>
</evidence>
<dbReference type="RefSeq" id="WP_026830615.1">
    <property type="nucleotide sequence ID" value="NZ_JANJYY010000079.1"/>
</dbReference>
<evidence type="ECO:0000256" key="4">
    <source>
        <dbReference type="ARBA" id="ARBA00022989"/>
    </source>
</evidence>
<keyword evidence="10" id="KW-0813">Transport</keyword>
<evidence type="ECO:0000256" key="9">
    <source>
        <dbReference type="ARBA" id="ARBA00049940"/>
    </source>
</evidence>
<keyword evidence="2 10" id="KW-1003">Cell membrane</keyword>